<proteinExistence type="predicted"/>
<evidence type="ECO:0000256" key="1">
    <source>
        <dbReference type="SAM" id="MobiDB-lite"/>
    </source>
</evidence>
<feature type="compositionally biased region" description="Polar residues" evidence="1">
    <location>
        <begin position="1"/>
        <end position="16"/>
    </location>
</feature>
<reference evidence="2 3" key="1">
    <citation type="journal article" date="2019" name="Sci. Rep.">
        <title>Orb-weaving spider Araneus ventricosus genome elucidates the spidroin gene catalogue.</title>
        <authorList>
            <person name="Kono N."/>
            <person name="Nakamura H."/>
            <person name="Ohtoshi R."/>
            <person name="Moran D.A.P."/>
            <person name="Shinohara A."/>
            <person name="Yoshida Y."/>
            <person name="Fujiwara M."/>
            <person name="Mori M."/>
            <person name="Tomita M."/>
            <person name="Arakawa K."/>
        </authorList>
    </citation>
    <scope>NUCLEOTIDE SEQUENCE [LARGE SCALE GENOMIC DNA]</scope>
</reference>
<feature type="region of interest" description="Disordered" evidence="1">
    <location>
        <begin position="1"/>
        <end position="29"/>
    </location>
</feature>
<gene>
    <name evidence="2" type="ORF">AVEN_92033_1</name>
</gene>
<evidence type="ECO:0000313" key="2">
    <source>
        <dbReference type="EMBL" id="GBN94065.1"/>
    </source>
</evidence>
<keyword evidence="3" id="KW-1185">Reference proteome</keyword>
<comment type="caution">
    <text evidence="2">The sequence shown here is derived from an EMBL/GenBank/DDBJ whole genome shotgun (WGS) entry which is preliminary data.</text>
</comment>
<dbReference type="EMBL" id="BGPR01025287">
    <property type="protein sequence ID" value="GBN94065.1"/>
    <property type="molecule type" value="Genomic_DNA"/>
</dbReference>
<accession>A0A4Y2T4J2</accession>
<dbReference type="Proteomes" id="UP000499080">
    <property type="component" value="Unassembled WGS sequence"/>
</dbReference>
<sequence length="123" mass="13458">VTELQQSVSAGSQPASSGHLVKKRQQSRSQPIADGLLVKCETGHLRALHSTQFVRSTLKPVINAKTRCELGIVLSTSLEFTSRPFGPTLRMIWSDTVTDMIRGVGATRLSHSGGNRSWQRLAF</sequence>
<name>A0A4Y2T4J2_ARAVE</name>
<organism evidence="2 3">
    <name type="scientific">Araneus ventricosus</name>
    <name type="common">Orbweaver spider</name>
    <name type="synonym">Epeira ventricosa</name>
    <dbReference type="NCBI Taxonomy" id="182803"/>
    <lineage>
        <taxon>Eukaryota</taxon>
        <taxon>Metazoa</taxon>
        <taxon>Ecdysozoa</taxon>
        <taxon>Arthropoda</taxon>
        <taxon>Chelicerata</taxon>
        <taxon>Arachnida</taxon>
        <taxon>Araneae</taxon>
        <taxon>Araneomorphae</taxon>
        <taxon>Entelegynae</taxon>
        <taxon>Araneoidea</taxon>
        <taxon>Araneidae</taxon>
        <taxon>Araneus</taxon>
    </lineage>
</organism>
<evidence type="ECO:0000313" key="3">
    <source>
        <dbReference type="Proteomes" id="UP000499080"/>
    </source>
</evidence>
<protein>
    <submittedName>
        <fullName evidence="2">Uncharacterized protein</fullName>
    </submittedName>
</protein>
<feature type="non-terminal residue" evidence="2">
    <location>
        <position position="1"/>
    </location>
</feature>
<dbReference type="AlphaFoldDB" id="A0A4Y2T4J2"/>